<comment type="caution">
    <text evidence="1">The sequence shown here is derived from an EMBL/GenBank/DDBJ whole genome shotgun (WGS) entry which is preliminary data.</text>
</comment>
<protein>
    <submittedName>
        <fullName evidence="1">RimJ/RimL family protein N-acetyltransferase</fullName>
    </submittedName>
</protein>
<name>A0ABS4NPM8_9BACL</name>
<reference evidence="1 2" key="1">
    <citation type="submission" date="2021-03" db="EMBL/GenBank/DDBJ databases">
        <title>Genomic Encyclopedia of Type Strains, Phase IV (KMG-IV): sequencing the most valuable type-strain genomes for metagenomic binning, comparative biology and taxonomic classification.</title>
        <authorList>
            <person name="Goeker M."/>
        </authorList>
    </citation>
    <scope>NUCLEOTIDE SEQUENCE [LARGE SCALE GENOMIC DNA]</scope>
    <source>
        <strain evidence="1 2">DSM 101953</strain>
    </source>
</reference>
<accession>A0ABS4NPM8</accession>
<dbReference type="Proteomes" id="UP000773462">
    <property type="component" value="Unassembled WGS sequence"/>
</dbReference>
<dbReference type="Gene3D" id="3.40.630.30">
    <property type="match status" value="1"/>
</dbReference>
<proteinExistence type="predicted"/>
<sequence length="36" mass="4553">MVREGVFREEIHWNHQWVNQYFYAILDREYRAIIGI</sequence>
<evidence type="ECO:0000313" key="1">
    <source>
        <dbReference type="EMBL" id="MBP2112022.1"/>
    </source>
</evidence>
<keyword evidence="2" id="KW-1185">Reference proteome</keyword>
<gene>
    <name evidence="1" type="ORF">J2Z70_002176</name>
</gene>
<dbReference type="EMBL" id="JAGGLV010000006">
    <property type="protein sequence ID" value="MBP2112022.1"/>
    <property type="molecule type" value="Genomic_DNA"/>
</dbReference>
<organism evidence="1 2">
    <name type="scientific">Paenibacillus silagei</name>
    <dbReference type="NCBI Taxonomy" id="1670801"/>
    <lineage>
        <taxon>Bacteria</taxon>
        <taxon>Bacillati</taxon>
        <taxon>Bacillota</taxon>
        <taxon>Bacilli</taxon>
        <taxon>Bacillales</taxon>
        <taxon>Paenibacillaceae</taxon>
        <taxon>Paenibacillus</taxon>
    </lineage>
</organism>
<evidence type="ECO:0000313" key="2">
    <source>
        <dbReference type="Proteomes" id="UP000773462"/>
    </source>
</evidence>